<feature type="region of interest" description="Disordered" evidence="1">
    <location>
        <begin position="133"/>
        <end position="157"/>
    </location>
</feature>
<dbReference type="AlphaFoldDB" id="A0A4Y9XZI7"/>
<comment type="caution">
    <text evidence="2">The sequence shown here is derived from an EMBL/GenBank/DDBJ whole genome shotgun (WGS) entry which is preliminary data.</text>
</comment>
<gene>
    <name evidence="2" type="ORF">EVJ58_g8456</name>
</gene>
<feature type="compositionally biased region" description="Low complexity" evidence="1">
    <location>
        <begin position="141"/>
        <end position="153"/>
    </location>
</feature>
<dbReference type="EMBL" id="SEKV01000625">
    <property type="protein sequence ID" value="TFY55108.1"/>
    <property type="molecule type" value="Genomic_DNA"/>
</dbReference>
<proteinExistence type="predicted"/>
<dbReference type="Proteomes" id="UP000298390">
    <property type="component" value="Unassembled WGS sequence"/>
</dbReference>
<accession>A0A4Y9XZI7</accession>
<protein>
    <submittedName>
        <fullName evidence="2">Uncharacterized protein</fullName>
    </submittedName>
</protein>
<name>A0A4Y9XZI7_9APHY</name>
<reference evidence="2 3" key="1">
    <citation type="submission" date="2019-01" db="EMBL/GenBank/DDBJ databases">
        <title>Genome sequencing of the rare red list fungi Fomitopsis rosea.</title>
        <authorList>
            <person name="Buettner E."/>
            <person name="Kellner H."/>
        </authorList>
    </citation>
    <scope>NUCLEOTIDE SEQUENCE [LARGE SCALE GENOMIC DNA]</scope>
    <source>
        <strain evidence="2 3">DSM 105464</strain>
    </source>
</reference>
<evidence type="ECO:0000313" key="3">
    <source>
        <dbReference type="Proteomes" id="UP000298390"/>
    </source>
</evidence>
<sequence>MGRIDTGHSQTRPRSRVRDPRVVTYRYKERMVYVTPADTYEQALQYARDVFPDDLRHVLAQQITFTIISNTPKGKRAVQIAPMAWKAVVGTLACYEIIDIHVHPEVILEDEREGEYENLVVLDDLKASSPFLHPNDALPKSRTPSPARRSPSPGAMGSVKEWLGKVLL</sequence>
<evidence type="ECO:0000256" key="1">
    <source>
        <dbReference type="SAM" id="MobiDB-lite"/>
    </source>
</evidence>
<organism evidence="2 3">
    <name type="scientific">Rhodofomes roseus</name>
    <dbReference type="NCBI Taxonomy" id="34475"/>
    <lineage>
        <taxon>Eukaryota</taxon>
        <taxon>Fungi</taxon>
        <taxon>Dikarya</taxon>
        <taxon>Basidiomycota</taxon>
        <taxon>Agaricomycotina</taxon>
        <taxon>Agaricomycetes</taxon>
        <taxon>Polyporales</taxon>
        <taxon>Rhodofomes</taxon>
    </lineage>
</organism>
<evidence type="ECO:0000313" key="2">
    <source>
        <dbReference type="EMBL" id="TFY55108.1"/>
    </source>
</evidence>